<dbReference type="InterPro" id="IPR002938">
    <property type="entry name" value="FAD-bd"/>
</dbReference>
<evidence type="ECO:0000256" key="2">
    <source>
        <dbReference type="ARBA" id="ARBA00022630"/>
    </source>
</evidence>
<keyword evidence="6" id="KW-1133">Transmembrane helix</keyword>
<dbReference type="InterPro" id="IPR036188">
    <property type="entry name" value="FAD/NAD-bd_sf"/>
</dbReference>
<reference evidence="8" key="1">
    <citation type="submission" date="2021-12" db="EMBL/GenBank/DDBJ databases">
        <title>Curvularia clavata genome.</title>
        <authorList>
            <person name="Cao Y."/>
        </authorList>
    </citation>
    <scope>NUCLEOTIDE SEQUENCE</scope>
    <source>
        <strain evidence="8">Yc1106</strain>
    </source>
</reference>
<dbReference type="VEuPathDB" id="FungiDB:yc1106_04006"/>
<dbReference type="PANTHER" id="PTHR43004">
    <property type="entry name" value="TRK SYSTEM POTASSIUM UPTAKE PROTEIN"/>
    <property type="match status" value="1"/>
</dbReference>
<dbReference type="Gene3D" id="3.50.50.60">
    <property type="entry name" value="FAD/NAD(P)-binding domain"/>
    <property type="match status" value="1"/>
</dbReference>
<evidence type="ECO:0000256" key="5">
    <source>
        <dbReference type="SAM" id="MobiDB-lite"/>
    </source>
</evidence>
<feature type="compositionally biased region" description="Polar residues" evidence="5">
    <location>
        <begin position="64"/>
        <end position="75"/>
    </location>
</feature>
<dbReference type="InterPro" id="IPR050641">
    <property type="entry name" value="RIFMO-like"/>
</dbReference>
<dbReference type="SUPFAM" id="SSF51905">
    <property type="entry name" value="FAD/NAD(P)-binding domain"/>
    <property type="match status" value="1"/>
</dbReference>
<dbReference type="EMBL" id="CP089276">
    <property type="protein sequence ID" value="USP76732.1"/>
    <property type="molecule type" value="Genomic_DNA"/>
</dbReference>
<protein>
    <recommendedName>
        <fullName evidence="7">FAD-binding domain-containing protein</fullName>
    </recommendedName>
</protein>
<evidence type="ECO:0000256" key="4">
    <source>
        <dbReference type="ARBA" id="ARBA00023002"/>
    </source>
</evidence>
<dbReference type="GO" id="GO:0016709">
    <property type="term" value="F:oxidoreductase activity, acting on paired donors, with incorporation or reduction of molecular oxygen, NAD(P)H as one donor, and incorporation of one atom of oxygen"/>
    <property type="evidence" value="ECO:0007669"/>
    <property type="project" value="UniProtKB-ARBA"/>
</dbReference>
<feature type="region of interest" description="Disordered" evidence="5">
    <location>
        <begin position="40"/>
        <end position="79"/>
    </location>
</feature>
<evidence type="ECO:0000313" key="9">
    <source>
        <dbReference type="Proteomes" id="UP001056012"/>
    </source>
</evidence>
<dbReference type="OrthoDB" id="10016252at2759"/>
<organism evidence="8 9">
    <name type="scientific">Curvularia clavata</name>
    <dbReference type="NCBI Taxonomy" id="95742"/>
    <lineage>
        <taxon>Eukaryota</taxon>
        <taxon>Fungi</taxon>
        <taxon>Dikarya</taxon>
        <taxon>Ascomycota</taxon>
        <taxon>Pezizomycotina</taxon>
        <taxon>Dothideomycetes</taxon>
        <taxon>Pleosporomycetidae</taxon>
        <taxon>Pleosporales</taxon>
        <taxon>Pleosporineae</taxon>
        <taxon>Pleosporaceae</taxon>
        <taxon>Curvularia</taxon>
    </lineage>
</organism>
<comment type="cofactor">
    <cofactor evidence="1">
        <name>FAD</name>
        <dbReference type="ChEBI" id="CHEBI:57692"/>
    </cofactor>
</comment>
<keyword evidence="4" id="KW-0560">Oxidoreductase</keyword>
<dbReference type="GO" id="GO:0071949">
    <property type="term" value="F:FAD binding"/>
    <property type="evidence" value="ECO:0007669"/>
    <property type="project" value="InterPro"/>
</dbReference>
<proteinExistence type="predicted"/>
<name>A0A9Q9DRK0_CURCL</name>
<keyword evidence="2" id="KW-0285">Flavoprotein</keyword>
<keyword evidence="3" id="KW-0274">FAD</keyword>
<evidence type="ECO:0000313" key="8">
    <source>
        <dbReference type="EMBL" id="USP76732.1"/>
    </source>
</evidence>
<accession>A0A9Q9DRK0</accession>
<dbReference type="PRINTS" id="PR00420">
    <property type="entry name" value="RNGMNOXGNASE"/>
</dbReference>
<evidence type="ECO:0000256" key="1">
    <source>
        <dbReference type="ARBA" id="ARBA00001974"/>
    </source>
</evidence>
<dbReference type="Pfam" id="PF01494">
    <property type="entry name" value="FAD_binding_3"/>
    <property type="match status" value="1"/>
</dbReference>
<dbReference type="Proteomes" id="UP001056012">
    <property type="component" value="Chromosome 3"/>
</dbReference>
<evidence type="ECO:0000259" key="7">
    <source>
        <dbReference type="Pfam" id="PF01494"/>
    </source>
</evidence>
<keyword evidence="6" id="KW-0812">Transmembrane</keyword>
<dbReference type="AlphaFoldDB" id="A0A9Q9DRK0"/>
<keyword evidence="6" id="KW-0472">Membrane</keyword>
<feature type="compositionally biased region" description="Low complexity" evidence="5">
    <location>
        <begin position="43"/>
        <end position="63"/>
    </location>
</feature>
<sequence length="504" mass="54476">MAATNIASSNLTLQLNGGSGIAQGNGTSYTDDNPYFSGISYQNGSSHNNGTSLNNGTSSNGISYTNSTSHKNATPYTDRRTTSNLPVVIAGGGCVGLFLALLLAQSNIPNEIIVVEPEHPDPNSTRAMAHQPPTYPILAKVEGLLPELIKAGNLSSGLCFRTSVKNGSKIIAEKTFDNSGEGMKGKGQLLLPQGKFQQVLMKKLAAFEDKVDIQLGVSVTGLRPSLTSIDVKTTPTPTSSRFGIEWIEAAFLIDATGAHSPIRKELGIKLEGETLAAQLVATDLYFDFHAHGFYDANFIIDPESYGLIGRINHATESKPPLWRVSYGVPIHETEEEIMKGVDEKLQAMLPNRGRDKSGAIAYKIARIAPYKAQQRLAQTLYHPSSHTCLIGDAAHLTNPYAGLGLASGMADAASLSKILIHILGNQALNEEKLLKAWSDARREKFQNVIDQPSRMAYQRVKTDVSTEEKITEFMSKDPLVAALKMGMPVQPPSLETNVEELEGW</sequence>
<feature type="transmembrane region" description="Helical" evidence="6">
    <location>
        <begin position="85"/>
        <end position="104"/>
    </location>
</feature>
<dbReference type="Gene3D" id="3.30.70.2450">
    <property type="match status" value="1"/>
</dbReference>
<gene>
    <name evidence="8" type="ORF">yc1106_04006</name>
</gene>
<evidence type="ECO:0000256" key="6">
    <source>
        <dbReference type="SAM" id="Phobius"/>
    </source>
</evidence>
<keyword evidence="9" id="KW-1185">Reference proteome</keyword>
<dbReference type="PANTHER" id="PTHR43004:SF19">
    <property type="entry name" value="BINDING MONOOXYGENASE, PUTATIVE (JCVI)-RELATED"/>
    <property type="match status" value="1"/>
</dbReference>
<evidence type="ECO:0000256" key="3">
    <source>
        <dbReference type="ARBA" id="ARBA00022827"/>
    </source>
</evidence>
<feature type="domain" description="FAD-binding" evidence="7">
    <location>
        <begin position="85"/>
        <end position="450"/>
    </location>
</feature>